<dbReference type="AlphaFoldDB" id="A0A9P5ZU07"/>
<proteinExistence type="predicted"/>
<sequence>MTFVAIALLFPSFPEADTQIMNYIVVILGGAPILSLAYITTPSTGEPTGSRDQLSRYR</sequence>
<comment type="caution">
    <text evidence="2">The sequence shown here is derived from an EMBL/GenBank/DDBJ whole genome shotgun (WGS) entry which is preliminary data.</text>
</comment>
<evidence type="ECO:0000256" key="1">
    <source>
        <dbReference type="SAM" id="Phobius"/>
    </source>
</evidence>
<organism evidence="2 3">
    <name type="scientific">Pleurotus eryngii</name>
    <name type="common">Boletus of the steppes</name>
    <dbReference type="NCBI Taxonomy" id="5323"/>
    <lineage>
        <taxon>Eukaryota</taxon>
        <taxon>Fungi</taxon>
        <taxon>Dikarya</taxon>
        <taxon>Basidiomycota</taxon>
        <taxon>Agaricomycotina</taxon>
        <taxon>Agaricomycetes</taxon>
        <taxon>Agaricomycetidae</taxon>
        <taxon>Agaricales</taxon>
        <taxon>Pleurotineae</taxon>
        <taxon>Pleurotaceae</taxon>
        <taxon>Pleurotus</taxon>
    </lineage>
</organism>
<protein>
    <submittedName>
        <fullName evidence="2">Uncharacterized protein</fullName>
    </submittedName>
</protein>
<keyword evidence="1" id="KW-0472">Membrane</keyword>
<name>A0A9P5ZU07_PLEER</name>
<keyword evidence="1" id="KW-1133">Transmembrane helix</keyword>
<feature type="transmembrane region" description="Helical" evidence="1">
    <location>
        <begin position="24"/>
        <end position="41"/>
    </location>
</feature>
<reference evidence="2" key="1">
    <citation type="submission" date="2020-11" db="EMBL/GenBank/DDBJ databases">
        <authorList>
            <consortium name="DOE Joint Genome Institute"/>
            <person name="Ahrendt S."/>
            <person name="Riley R."/>
            <person name="Andreopoulos W."/>
            <person name="Labutti K."/>
            <person name="Pangilinan J."/>
            <person name="Ruiz-Duenas F.J."/>
            <person name="Barrasa J.M."/>
            <person name="Sanchez-Garcia M."/>
            <person name="Camarero S."/>
            <person name="Miyauchi S."/>
            <person name="Serrano A."/>
            <person name="Linde D."/>
            <person name="Babiker R."/>
            <person name="Drula E."/>
            <person name="Ayuso-Fernandez I."/>
            <person name="Pacheco R."/>
            <person name="Padilla G."/>
            <person name="Ferreira P."/>
            <person name="Barriuso J."/>
            <person name="Kellner H."/>
            <person name="Castanera R."/>
            <person name="Alfaro M."/>
            <person name="Ramirez L."/>
            <person name="Pisabarro A.G."/>
            <person name="Kuo A."/>
            <person name="Tritt A."/>
            <person name="Lipzen A."/>
            <person name="He G."/>
            <person name="Yan M."/>
            <person name="Ng V."/>
            <person name="Cullen D."/>
            <person name="Martin F."/>
            <person name="Rosso M.-N."/>
            <person name="Henrissat B."/>
            <person name="Hibbett D."/>
            <person name="Martinez A.T."/>
            <person name="Grigoriev I.V."/>
        </authorList>
    </citation>
    <scope>NUCLEOTIDE SEQUENCE</scope>
    <source>
        <strain evidence="2">ATCC 90797</strain>
    </source>
</reference>
<accession>A0A9P5ZU07</accession>
<evidence type="ECO:0000313" key="2">
    <source>
        <dbReference type="EMBL" id="KAF9491761.1"/>
    </source>
</evidence>
<dbReference type="EMBL" id="MU154613">
    <property type="protein sequence ID" value="KAF9491761.1"/>
    <property type="molecule type" value="Genomic_DNA"/>
</dbReference>
<gene>
    <name evidence="2" type="ORF">BDN71DRAFT_1452472</name>
</gene>
<keyword evidence="3" id="KW-1185">Reference proteome</keyword>
<evidence type="ECO:0000313" key="3">
    <source>
        <dbReference type="Proteomes" id="UP000807025"/>
    </source>
</evidence>
<dbReference type="Proteomes" id="UP000807025">
    <property type="component" value="Unassembled WGS sequence"/>
</dbReference>
<keyword evidence="1" id="KW-0812">Transmembrane</keyword>